<organism evidence="2 3">
    <name type="scientific">Duganella guangzhouensis</name>
    <dbReference type="NCBI Taxonomy" id="2666084"/>
    <lineage>
        <taxon>Bacteria</taxon>
        <taxon>Pseudomonadati</taxon>
        <taxon>Pseudomonadota</taxon>
        <taxon>Betaproteobacteria</taxon>
        <taxon>Burkholderiales</taxon>
        <taxon>Oxalobacteraceae</taxon>
        <taxon>Telluria group</taxon>
        <taxon>Duganella</taxon>
    </lineage>
</organism>
<reference evidence="2 3" key="1">
    <citation type="submission" date="2019-11" db="EMBL/GenBank/DDBJ databases">
        <title>Novel species isolated from a subtropical stream in China.</title>
        <authorList>
            <person name="Lu H."/>
        </authorList>
    </citation>
    <scope>NUCLEOTIDE SEQUENCE [LARGE SCALE GENOMIC DNA]</scope>
    <source>
        <strain evidence="2 3">FT80W</strain>
    </source>
</reference>
<evidence type="ECO:0000313" key="3">
    <source>
        <dbReference type="Proteomes" id="UP000433309"/>
    </source>
</evidence>
<accession>A0A6I2KXI5</accession>
<evidence type="ECO:0000259" key="1">
    <source>
        <dbReference type="PROSITE" id="PS50123"/>
    </source>
</evidence>
<dbReference type="AlphaFoldDB" id="A0A6I2KXI5"/>
<dbReference type="Proteomes" id="UP000433309">
    <property type="component" value="Unassembled WGS sequence"/>
</dbReference>
<dbReference type="Pfam" id="PF01739">
    <property type="entry name" value="CheR"/>
    <property type="match status" value="1"/>
</dbReference>
<name>A0A6I2KXI5_9BURK</name>
<dbReference type="PROSITE" id="PS50123">
    <property type="entry name" value="CHER"/>
    <property type="match status" value="1"/>
</dbReference>
<protein>
    <submittedName>
        <fullName evidence="2">Chemotaxis protein</fullName>
    </submittedName>
</protein>
<dbReference type="GO" id="GO:0008757">
    <property type="term" value="F:S-adenosylmethionine-dependent methyltransferase activity"/>
    <property type="evidence" value="ECO:0007669"/>
    <property type="project" value="InterPro"/>
</dbReference>
<feature type="domain" description="CheR-type methyltransferase" evidence="1">
    <location>
        <begin position="57"/>
        <end position="305"/>
    </location>
</feature>
<proteinExistence type="predicted"/>
<dbReference type="PANTHER" id="PTHR24422:SF8">
    <property type="entry name" value="CHEMOTAXIS PROTEIN"/>
    <property type="match status" value="1"/>
</dbReference>
<dbReference type="InterPro" id="IPR050903">
    <property type="entry name" value="Bact_Chemotaxis_MeTrfase"/>
</dbReference>
<dbReference type="InterPro" id="IPR029063">
    <property type="entry name" value="SAM-dependent_MTases_sf"/>
</dbReference>
<dbReference type="PANTHER" id="PTHR24422">
    <property type="entry name" value="CHEMOTAXIS PROTEIN METHYLTRANSFERASE"/>
    <property type="match status" value="1"/>
</dbReference>
<dbReference type="EMBL" id="WKJK01000005">
    <property type="protein sequence ID" value="MRW90708.1"/>
    <property type="molecule type" value="Genomic_DNA"/>
</dbReference>
<evidence type="ECO:0000313" key="2">
    <source>
        <dbReference type="EMBL" id="MRW90708.1"/>
    </source>
</evidence>
<dbReference type="InterPro" id="IPR000780">
    <property type="entry name" value="CheR_MeTrfase"/>
</dbReference>
<keyword evidence="3" id="KW-1185">Reference proteome</keyword>
<dbReference type="InterPro" id="IPR022642">
    <property type="entry name" value="CheR_C"/>
</dbReference>
<sequence>MSTLFASIKAALRGDAEELLRAEALPPEALADAAPPHAAAGANRGTGPVIISVGGERRHSPASVEELELELLLEALFQCHGYDYRGYERMVVLRKVQGIRAELGLSTISALQARVLHDAVVCDALLRALYVAPAQMFDDALEVSMLRFSLGVCLHGVALPRVWLADCAGVQQAWTLAVLLEQEHLAQRTEIYATVASDAMLAEVQQASLPMARLGELQGNYIRSGGTGKLIDYFDVSADGMRAVLKPHLNSRITWAQYNLVTDASFNEFQMILGQRALPDFGPSLRKRVLQLFDDSLAPFGTLALDQQLDEHDPLLRHYRPLLAHQSWYKRIA</sequence>
<gene>
    <name evidence="2" type="ORF">GJ699_11975</name>
</gene>
<comment type="caution">
    <text evidence="2">The sequence shown here is derived from an EMBL/GenBank/DDBJ whole genome shotgun (WGS) entry which is preliminary data.</text>
</comment>
<dbReference type="Gene3D" id="3.40.50.150">
    <property type="entry name" value="Vaccinia Virus protein VP39"/>
    <property type="match status" value="1"/>
</dbReference>
<dbReference type="SUPFAM" id="SSF53335">
    <property type="entry name" value="S-adenosyl-L-methionine-dependent methyltransferases"/>
    <property type="match status" value="1"/>
</dbReference>
<dbReference type="RefSeq" id="WP_154376433.1">
    <property type="nucleotide sequence ID" value="NZ_WKJK01000005.1"/>
</dbReference>